<dbReference type="Proteomes" id="UP000198635">
    <property type="component" value="Unassembled WGS sequence"/>
</dbReference>
<dbReference type="RefSeq" id="WP_092377970.1">
    <property type="nucleotide sequence ID" value="NZ_FORX01000020.1"/>
</dbReference>
<dbReference type="AlphaFoldDB" id="A0A1I3YGP4"/>
<keyword evidence="2" id="KW-1185">Reference proteome</keyword>
<reference evidence="2" key="1">
    <citation type="submission" date="2016-10" db="EMBL/GenBank/DDBJ databases">
        <authorList>
            <person name="Varghese N."/>
            <person name="Submissions S."/>
        </authorList>
    </citation>
    <scope>NUCLEOTIDE SEQUENCE [LARGE SCALE GENOMIC DNA]</scope>
    <source>
        <strain evidence="2">DSM 5918</strain>
    </source>
</reference>
<accession>A0A1I3YGP4</accession>
<organism evidence="1 2">
    <name type="scientific">Desulfomicrobium apsheronum</name>
    <dbReference type="NCBI Taxonomy" id="52560"/>
    <lineage>
        <taxon>Bacteria</taxon>
        <taxon>Pseudomonadati</taxon>
        <taxon>Thermodesulfobacteriota</taxon>
        <taxon>Desulfovibrionia</taxon>
        <taxon>Desulfovibrionales</taxon>
        <taxon>Desulfomicrobiaceae</taxon>
        <taxon>Desulfomicrobium</taxon>
    </lineage>
</organism>
<protein>
    <submittedName>
        <fullName evidence="1">Uncharacterized protein</fullName>
    </submittedName>
</protein>
<dbReference type="STRING" id="52560.SAMN04488082_1206"/>
<evidence type="ECO:0000313" key="2">
    <source>
        <dbReference type="Proteomes" id="UP000198635"/>
    </source>
</evidence>
<dbReference type="EMBL" id="FORX01000020">
    <property type="protein sequence ID" value="SFK30923.1"/>
    <property type="molecule type" value="Genomic_DNA"/>
</dbReference>
<sequence>MFLPVSLPVRELSSQSNIGYDGKRLRVITRCFRAAMLGPASAGVGVRVPRLFGHGPISSLDGGQLAQAPIEQEKDGMLESVLEFDVSKILLQTKDILAPPVVNPYDHRKLHYSIEPSAAVFHMCSADMDLFAKSKGIPMTVTLQRDLNEPDFSDKDIVGIAL</sequence>
<proteinExistence type="predicted"/>
<name>A0A1I3YGP4_9BACT</name>
<evidence type="ECO:0000313" key="1">
    <source>
        <dbReference type="EMBL" id="SFK30923.1"/>
    </source>
</evidence>
<dbReference type="OrthoDB" id="5473045at2"/>
<gene>
    <name evidence="1" type="ORF">SAMN04488082_1206</name>
</gene>